<proteinExistence type="predicted"/>
<evidence type="ECO:0000313" key="2">
    <source>
        <dbReference type="Proteomes" id="UP001235939"/>
    </source>
</evidence>
<name>A0ABY6JVF2_9ARAC</name>
<reference evidence="1 2" key="1">
    <citation type="submission" date="2022-01" db="EMBL/GenBank/DDBJ databases">
        <title>A chromosomal length assembly of Cordylochernes scorpioides.</title>
        <authorList>
            <person name="Zeh D."/>
            <person name="Zeh J."/>
        </authorList>
    </citation>
    <scope>NUCLEOTIDE SEQUENCE [LARGE SCALE GENOMIC DNA]</scope>
    <source>
        <strain evidence="1">IN4F17</strain>
        <tissue evidence="1">Whole Body</tissue>
    </source>
</reference>
<evidence type="ECO:0008006" key="3">
    <source>
        <dbReference type="Google" id="ProtNLM"/>
    </source>
</evidence>
<gene>
    <name evidence="1" type="ORF">LAZ67_1001284</name>
</gene>
<protein>
    <recommendedName>
        <fullName evidence="3">Reverse transcriptase domain-containing protein</fullName>
    </recommendedName>
</protein>
<organism evidence="1 2">
    <name type="scientific">Cordylochernes scorpioides</name>
    <dbReference type="NCBI Taxonomy" id="51811"/>
    <lineage>
        <taxon>Eukaryota</taxon>
        <taxon>Metazoa</taxon>
        <taxon>Ecdysozoa</taxon>
        <taxon>Arthropoda</taxon>
        <taxon>Chelicerata</taxon>
        <taxon>Arachnida</taxon>
        <taxon>Pseudoscorpiones</taxon>
        <taxon>Cheliferoidea</taxon>
        <taxon>Chernetidae</taxon>
        <taxon>Cordylochernes</taxon>
    </lineage>
</organism>
<keyword evidence="2" id="KW-1185">Reference proteome</keyword>
<dbReference type="EMBL" id="CP092863">
    <property type="protein sequence ID" value="UYV60484.1"/>
    <property type="molecule type" value="Genomic_DNA"/>
</dbReference>
<accession>A0ABY6JVF2</accession>
<sequence length="119" mass="13708">MKIDNLNYADDTTLLSENKEDLKEIIEKIGGCLDDVKKKNSTRKGRNDEISKYLKYKDKVENFRGIGEFSVLMLGKFEGREEDPAMSWLERVKEITGRSLDDLGVMVTNRSNCRIFVPI</sequence>
<dbReference type="Proteomes" id="UP001235939">
    <property type="component" value="Chromosome 01"/>
</dbReference>
<evidence type="ECO:0000313" key="1">
    <source>
        <dbReference type="EMBL" id="UYV60484.1"/>
    </source>
</evidence>